<reference evidence="2" key="1">
    <citation type="journal article" date="2020" name="Stud. Mycol.">
        <title>101 Dothideomycetes genomes: a test case for predicting lifestyles and emergence of pathogens.</title>
        <authorList>
            <person name="Haridas S."/>
            <person name="Albert R."/>
            <person name="Binder M."/>
            <person name="Bloem J."/>
            <person name="Labutti K."/>
            <person name="Salamov A."/>
            <person name="Andreopoulos B."/>
            <person name="Baker S."/>
            <person name="Barry K."/>
            <person name="Bills G."/>
            <person name="Bluhm B."/>
            <person name="Cannon C."/>
            <person name="Castanera R."/>
            <person name="Culley D."/>
            <person name="Daum C."/>
            <person name="Ezra D."/>
            <person name="Gonzalez J."/>
            <person name="Henrissat B."/>
            <person name="Kuo A."/>
            <person name="Liang C."/>
            <person name="Lipzen A."/>
            <person name="Lutzoni F."/>
            <person name="Magnuson J."/>
            <person name="Mondo S."/>
            <person name="Nolan M."/>
            <person name="Ohm R."/>
            <person name="Pangilinan J."/>
            <person name="Park H.-J."/>
            <person name="Ramirez L."/>
            <person name="Alfaro M."/>
            <person name="Sun H."/>
            <person name="Tritt A."/>
            <person name="Yoshinaga Y."/>
            <person name="Zwiers L.-H."/>
            <person name="Turgeon B."/>
            <person name="Goodwin S."/>
            <person name="Spatafora J."/>
            <person name="Crous P."/>
            <person name="Grigoriev I."/>
        </authorList>
    </citation>
    <scope>NUCLEOTIDE SEQUENCE</scope>
    <source>
        <strain evidence="2">CBS 115976</strain>
    </source>
</reference>
<keyword evidence="3" id="KW-1185">Reference proteome</keyword>
<dbReference type="AlphaFoldDB" id="A0A6A6UHY3"/>
<dbReference type="SUPFAM" id="SSF53098">
    <property type="entry name" value="Ribonuclease H-like"/>
    <property type="match status" value="1"/>
</dbReference>
<dbReference type="OrthoDB" id="4368687at2759"/>
<dbReference type="InterPro" id="IPR036397">
    <property type="entry name" value="RNaseH_sf"/>
</dbReference>
<accession>A0A6A6UHY3</accession>
<dbReference type="InterPro" id="IPR002156">
    <property type="entry name" value="RNaseH_domain"/>
</dbReference>
<evidence type="ECO:0000313" key="2">
    <source>
        <dbReference type="EMBL" id="KAF2670484.1"/>
    </source>
</evidence>
<dbReference type="GO" id="GO:0003676">
    <property type="term" value="F:nucleic acid binding"/>
    <property type="evidence" value="ECO:0007669"/>
    <property type="project" value="InterPro"/>
</dbReference>
<proteinExistence type="predicted"/>
<dbReference type="PROSITE" id="PS50879">
    <property type="entry name" value="RNASE_H_1"/>
    <property type="match status" value="1"/>
</dbReference>
<dbReference type="Proteomes" id="UP000799302">
    <property type="component" value="Unassembled WGS sequence"/>
</dbReference>
<dbReference type="GO" id="GO:0004523">
    <property type="term" value="F:RNA-DNA hybrid ribonuclease activity"/>
    <property type="evidence" value="ECO:0007669"/>
    <property type="project" value="InterPro"/>
</dbReference>
<feature type="domain" description="RNase H type-1" evidence="1">
    <location>
        <begin position="133"/>
        <end position="278"/>
    </location>
</feature>
<organism evidence="2 3">
    <name type="scientific">Microthyrium microscopicum</name>
    <dbReference type="NCBI Taxonomy" id="703497"/>
    <lineage>
        <taxon>Eukaryota</taxon>
        <taxon>Fungi</taxon>
        <taxon>Dikarya</taxon>
        <taxon>Ascomycota</taxon>
        <taxon>Pezizomycotina</taxon>
        <taxon>Dothideomycetes</taxon>
        <taxon>Dothideomycetes incertae sedis</taxon>
        <taxon>Microthyriales</taxon>
        <taxon>Microthyriaceae</taxon>
        <taxon>Microthyrium</taxon>
    </lineage>
</organism>
<sequence>MGCSLSDRHQPLSSIDPALSSYIQPSLTRPSSTDGQIPNVAPYEMPLIKDGKCNVDRKRVQDECARYMETTLPREGRPFFAASRCSCGIQLPCVLCNDVELFAPPTAFCAASVLIQREFLSLEYEYWITQAAGEDDLIIHTDGSGKNWHWGAAAFYRRGGSFSKWQKWADSGLGVWDKFCPESEPLALEGGLKMALKDEFAGIRRVIIFTDSQTSLDSVAIPAYCASNPTFHRVVDRCRGLIQEISDRGIAVQLNWVKGHNSCHTNNLVDQHAVNHRENLEESTANNPTLQADWRWKKESAQTFQIQIDALKRLEASDEPRTKYGPQKLAKLEERLQEIIKRNKRSEAAKRQKRASRLREDPINLFALVRNMTAEKFHHDKVAPVHLFVSVQDMNAKNAHQTRCRLFVKRRELLAILKIIDGALRNPPVSYSFRDESNWGAMDLANLYRAELSLFELDDMDLEGLDLNQVNLDLVDWDLVDLDLVNLVAFNVGSLNRSELERERCVLLGVLGIFDEELSRIAQRHNWAKG</sequence>
<dbReference type="InterPro" id="IPR012337">
    <property type="entry name" value="RNaseH-like_sf"/>
</dbReference>
<evidence type="ECO:0000259" key="1">
    <source>
        <dbReference type="PROSITE" id="PS50879"/>
    </source>
</evidence>
<evidence type="ECO:0000313" key="3">
    <source>
        <dbReference type="Proteomes" id="UP000799302"/>
    </source>
</evidence>
<dbReference type="EMBL" id="MU004234">
    <property type="protein sequence ID" value="KAF2670484.1"/>
    <property type="molecule type" value="Genomic_DNA"/>
</dbReference>
<dbReference type="Gene3D" id="3.30.420.10">
    <property type="entry name" value="Ribonuclease H-like superfamily/Ribonuclease H"/>
    <property type="match status" value="1"/>
</dbReference>
<name>A0A6A6UHY3_9PEZI</name>
<protein>
    <recommendedName>
        <fullName evidence="1">RNase H type-1 domain-containing protein</fullName>
    </recommendedName>
</protein>
<gene>
    <name evidence="2" type="ORF">BT63DRAFT_454673</name>
</gene>